<evidence type="ECO:0000313" key="1">
    <source>
        <dbReference type="EMBL" id="GHJ87142.1"/>
    </source>
</evidence>
<sequence>MLWLAGRQLSTKITHNLWLLRTHPLISSDHRDVSRQRQFLTLHQYCLKKSLGLSFILVDNLKLHCCVSASLRPL</sequence>
<comment type="caution">
    <text evidence="1">The sequence shown here is derived from an EMBL/GenBank/DDBJ whole genome shotgun (WGS) entry which is preliminary data.</text>
</comment>
<name>A0A8H3TTZ8_9TREE</name>
<protein>
    <submittedName>
        <fullName evidence="1">Uncharacterized protein</fullName>
    </submittedName>
</protein>
<evidence type="ECO:0000313" key="2">
    <source>
        <dbReference type="Proteomes" id="UP000620104"/>
    </source>
</evidence>
<dbReference type="EMBL" id="BLZA01000021">
    <property type="protein sequence ID" value="GHJ87142.1"/>
    <property type="molecule type" value="Genomic_DNA"/>
</dbReference>
<keyword evidence="2" id="KW-1185">Reference proteome</keyword>
<gene>
    <name evidence="1" type="ORF">NliqN6_3544</name>
</gene>
<organism evidence="1 2">
    <name type="scientific">Naganishia liquefaciens</name>
    <dbReference type="NCBI Taxonomy" id="104408"/>
    <lineage>
        <taxon>Eukaryota</taxon>
        <taxon>Fungi</taxon>
        <taxon>Dikarya</taxon>
        <taxon>Basidiomycota</taxon>
        <taxon>Agaricomycotina</taxon>
        <taxon>Tremellomycetes</taxon>
        <taxon>Filobasidiales</taxon>
        <taxon>Filobasidiaceae</taxon>
        <taxon>Naganishia</taxon>
    </lineage>
</organism>
<dbReference type="AlphaFoldDB" id="A0A8H3TTZ8"/>
<accession>A0A8H3TTZ8</accession>
<reference evidence="1" key="1">
    <citation type="submission" date="2020-07" db="EMBL/GenBank/DDBJ databases">
        <title>Draft Genome Sequence of a Deep-Sea Yeast, Naganishia (Cryptococcus) liquefaciens strain N6.</title>
        <authorList>
            <person name="Han Y.W."/>
            <person name="Kajitani R."/>
            <person name="Morimoto H."/>
            <person name="Parhat M."/>
            <person name="Tsubouchi H."/>
            <person name="Bakenova O."/>
            <person name="Ogata M."/>
            <person name="Argunhan B."/>
            <person name="Aoki R."/>
            <person name="Kajiwara S."/>
            <person name="Itoh T."/>
            <person name="Iwasaki H."/>
        </authorList>
    </citation>
    <scope>NUCLEOTIDE SEQUENCE</scope>
    <source>
        <strain evidence="1">N6</strain>
    </source>
</reference>
<proteinExistence type="predicted"/>
<dbReference type="Proteomes" id="UP000620104">
    <property type="component" value="Unassembled WGS sequence"/>
</dbReference>